<accession>A0A4S2KYX6</accession>
<evidence type="ECO:0000313" key="3">
    <source>
        <dbReference type="Proteomes" id="UP000310200"/>
    </source>
</evidence>
<name>A0A4S2KYX6_9HYME</name>
<reference evidence="2 3" key="1">
    <citation type="journal article" date="2019" name="Philos. Trans. R. Soc. Lond., B, Biol. Sci.">
        <title>Ant behaviour and brain gene expression of defending hosts depend on the ecological success of the intruding social parasite.</title>
        <authorList>
            <person name="Kaur R."/>
            <person name="Stoldt M."/>
            <person name="Jongepier E."/>
            <person name="Feldmeyer B."/>
            <person name="Menzel F."/>
            <person name="Bornberg-Bauer E."/>
            <person name="Foitzik S."/>
        </authorList>
    </citation>
    <scope>NUCLEOTIDE SEQUENCE [LARGE SCALE GENOMIC DNA]</scope>
    <source>
        <tissue evidence="2">Whole body</tissue>
    </source>
</reference>
<feature type="region of interest" description="Disordered" evidence="1">
    <location>
        <begin position="362"/>
        <end position="381"/>
    </location>
</feature>
<gene>
    <name evidence="2" type="ORF">DBV15_01475</name>
</gene>
<dbReference type="Proteomes" id="UP000310200">
    <property type="component" value="Unassembled WGS sequence"/>
</dbReference>
<evidence type="ECO:0000313" key="2">
    <source>
        <dbReference type="EMBL" id="TGZ53408.1"/>
    </source>
</evidence>
<evidence type="ECO:0000256" key="1">
    <source>
        <dbReference type="SAM" id="MobiDB-lite"/>
    </source>
</evidence>
<keyword evidence="3" id="KW-1185">Reference proteome</keyword>
<organism evidence="2 3">
    <name type="scientific">Temnothorax longispinosus</name>
    <dbReference type="NCBI Taxonomy" id="300112"/>
    <lineage>
        <taxon>Eukaryota</taxon>
        <taxon>Metazoa</taxon>
        <taxon>Ecdysozoa</taxon>
        <taxon>Arthropoda</taxon>
        <taxon>Hexapoda</taxon>
        <taxon>Insecta</taxon>
        <taxon>Pterygota</taxon>
        <taxon>Neoptera</taxon>
        <taxon>Endopterygota</taxon>
        <taxon>Hymenoptera</taxon>
        <taxon>Apocrita</taxon>
        <taxon>Aculeata</taxon>
        <taxon>Formicoidea</taxon>
        <taxon>Formicidae</taxon>
        <taxon>Myrmicinae</taxon>
        <taxon>Temnothorax</taxon>
    </lineage>
</organism>
<dbReference type="AlphaFoldDB" id="A0A4S2KYX6"/>
<comment type="caution">
    <text evidence="2">The sequence shown here is derived from an EMBL/GenBank/DDBJ whole genome shotgun (WGS) entry which is preliminary data.</text>
</comment>
<protein>
    <submittedName>
        <fullName evidence="2">Uncharacterized protein</fullName>
    </submittedName>
</protein>
<dbReference type="EMBL" id="QBLH01001040">
    <property type="protein sequence ID" value="TGZ53408.1"/>
    <property type="molecule type" value="Genomic_DNA"/>
</dbReference>
<sequence>MGCERRVNNRSPWRARLTARHSAARCDLRRFLRESVSMDTLNINELRINACCPVSNVNGILLSVPRCVVNERSRSRLAALSAMAARSGLRHTPVSMNELNSHCSDAVTTMDTVRPFPALPASLLPRLILICALHELLSFSSPRFRRPQSHSERRGVTVPSTISYCLRFHRFPHNPPSFFRPPKDGRGVPCCAERGPAQHRAAGTSECPPTSSHRAATIAAPATCCESRYAIVRIYARRERGGTVTHTSPLSIYPSIARPVDTVDVILRLSEKARSLSQSRRGVETEIENDGAAIQPTDRRGEKLNFIPRGIAGARLRVSLDYIATVFLSRISGNYLRRTVGGNVRFDYWGFYYEGPARGHPPEKLSSFQISSTGEAPRNRS</sequence>
<proteinExistence type="predicted"/>